<dbReference type="Pfam" id="PF00753">
    <property type="entry name" value="Lactamase_B"/>
    <property type="match status" value="1"/>
</dbReference>
<dbReference type="InterPro" id="IPR035681">
    <property type="entry name" value="ComA-like_MBL"/>
</dbReference>
<dbReference type="InterPro" id="IPR001279">
    <property type="entry name" value="Metallo-B-lactamas"/>
</dbReference>
<reference evidence="8" key="1">
    <citation type="journal article" date="2014" name="Int. J. Syst. Evol. Microbiol.">
        <title>Complete genome sequence of Corynebacterium casei LMG S-19264T (=DSM 44701T), isolated from a smear-ripened cheese.</title>
        <authorList>
            <consortium name="US DOE Joint Genome Institute (JGI-PGF)"/>
            <person name="Walter F."/>
            <person name="Albersmeier A."/>
            <person name="Kalinowski J."/>
            <person name="Ruckert C."/>
        </authorList>
    </citation>
    <scope>NUCLEOTIDE SEQUENCE</scope>
    <source>
        <strain evidence="8">CGMCC 1.15478</strain>
    </source>
</reference>
<feature type="transmembrane region" description="Helical" evidence="6">
    <location>
        <begin position="73"/>
        <end position="92"/>
    </location>
</feature>
<dbReference type="NCBIfam" id="TIGR00360">
    <property type="entry name" value="ComEC_N-term"/>
    <property type="match status" value="1"/>
</dbReference>
<dbReference type="Gene3D" id="3.60.15.10">
    <property type="entry name" value="Ribonuclease Z/Hydroxyacylglutathione hydrolase-like"/>
    <property type="match status" value="1"/>
</dbReference>
<dbReference type="SUPFAM" id="SSF56281">
    <property type="entry name" value="Metallo-hydrolase/oxidoreductase"/>
    <property type="match status" value="1"/>
</dbReference>
<feature type="transmembrane region" description="Helical" evidence="6">
    <location>
        <begin position="356"/>
        <end position="374"/>
    </location>
</feature>
<feature type="transmembrane region" description="Helical" evidence="6">
    <location>
        <begin position="332"/>
        <end position="350"/>
    </location>
</feature>
<dbReference type="InterPro" id="IPR025405">
    <property type="entry name" value="DUF4131"/>
</dbReference>
<gene>
    <name evidence="8" type="primary">comE</name>
    <name evidence="8" type="ORF">GCM10011410_26480</name>
</gene>
<feature type="transmembrane region" description="Helical" evidence="6">
    <location>
        <begin position="309"/>
        <end position="325"/>
    </location>
</feature>
<evidence type="ECO:0000259" key="7">
    <source>
        <dbReference type="SMART" id="SM00849"/>
    </source>
</evidence>
<evidence type="ECO:0000256" key="1">
    <source>
        <dbReference type="ARBA" id="ARBA00004651"/>
    </source>
</evidence>
<dbReference type="InterPro" id="IPR004797">
    <property type="entry name" value="Competence_ComEC/Rec2"/>
</dbReference>
<dbReference type="Pfam" id="PF03772">
    <property type="entry name" value="Competence"/>
    <property type="match status" value="1"/>
</dbReference>
<keyword evidence="3 6" id="KW-0812">Transmembrane</keyword>
<organism evidence="8 9">
    <name type="scientific">Hoyosella rhizosphaerae</name>
    <dbReference type="NCBI Taxonomy" id="1755582"/>
    <lineage>
        <taxon>Bacteria</taxon>
        <taxon>Bacillati</taxon>
        <taxon>Actinomycetota</taxon>
        <taxon>Actinomycetes</taxon>
        <taxon>Mycobacteriales</taxon>
        <taxon>Hoyosellaceae</taxon>
        <taxon>Hoyosella</taxon>
    </lineage>
</organism>
<dbReference type="EMBL" id="BMJH01000003">
    <property type="protein sequence ID" value="GGC72148.1"/>
    <property type="molecule type" value="Genomic_DNA"/>
</dbReference>
<feature type="transmembrane region" description="Helical" evidence="6">
    <location>
        <begin position="506"/>
        <end position="526"/>
    </location>
</feature>
<comment type="subcellular location">
    <subcellularLocation>
        <location evidence="1">Cell membrane</location>
        <topology evidence="1">Multi-pass membrane protein</topology>
    </subcellularLocation>
</comment>
<keyword evidence="5 6" id="KW-0472">Membrane</keyword>
<evidence type="ECO:0000256" key="5">
    <source>
        <dbReference type="ARBA" id="ARBA00023136"/>
    </source>
</evidence>
<dbReference type="GO" id="GO:0030420">
    <property type="term" value="P:establishment of competence for transformation"/>
    <property type="evidence" value="ECO:0007669"/>
    <property type="project" value="InterPro"/>
</dbReference>
<dbReference type="GO" id="GO:0005886">
    <property type="term" value="C:plasma membrane"/>
    <property type="evidence" value="ECO:0007669"/>
    <property type="project" value="UniProtKB-SubCell"/>
</dbReference>
<evidence type="ECO:0000313" key="8">
    <source>
        <dbReference type="EMBL" id="GGC72148.1"/>
    </source>
</evidence>
<dbReference type="Proteomes" id="UP000641514">
    <property type="component" value="Unassembled WGS sequence"/>
</dbReference>
<proteinExistence type="predicted"/>
<dbReference type="RefSeq" id="WP_206050462.1">
    <property type="nucleotide sequence ID" value="NZ_JAFJMN010000014.1"/>
</dbReference>
<feature type="domain" description="Metallo-beta-lactamase" evidence="7">
    <location>
        <begin position="543"/>
        <end position="742"/>
    </location>
</feature>
<protein>
    <submittedName>
        <fullName evidence="8">Competence protein ComEC</fullName>
    </submittedName>
</protein>
<dbReference type="InterPro" id="IPR004477">
    <property type="entry name" value="ComEC_N"/>
</dbReference>
<feature type="transmembrane region" description="Helical" evidence="6">
    <location>
        <begin position="20"/>
        <end position="52"/>
    </location>
</feature>
<dbReference type="AlphaFoldDB" id="A0A916UIG6"/>
<dbReference type="Pfam" id="PF13567">
    <property type="entry name" value="DUF4131"/>
    <property type="match status" value="1"/>
</dbReference>
<feature type="transmembrane region" description="Helical" evidence="6">
    <location>
        <begin position="411"/>
        <end position="435"/>
    </location>
</feature>
<feature type="transmembrane region" description="Helical" evidence="6">
    <location>
        <begin position="386"/>
        <end position="405"/>
    </location>
</feature>
<keyword evidence="2" id="KW-1003">Cell membrane</keyword>
<feature type="transmembrane region" description="Helical" evidence="6">
    <location>
        <begin position="482"/>
        <end position="501"/>
    </location>
</feature>
<accession>A0A916UIG6</accession>
<dbReference type="PANTHER" id="PTHR30619:SF1">
    <property type="entry name" value="RECOMBINATION PROTEIN 2"/>
    <property type="match status" value="1"/>
</dbReference>
<evidence type="ECO:0000313" key="9">
    <source>
        <dbReference type="Proteomes" id="UP000641514"/>
    </source>
</evidence>
<evidence type="ECO:0000256" key="6">
    <source>
        <dbReference type="SAM" id="Phobius"/>
    </source>
</evidence>
<evidence type="ECO:0000256" key="3">
    <source>
        <dbReference type="ARBA" id="ARBA00022692"/>
    </source>
</evidence>
<feature type="transmembrane region" description="Helical" evidence="6">
    <location>
        <begin position="288"/>
        <end position="303"/>
    </location>
</feature>
<dbReference type="NCBIfam" id="TIGR00361">
    <property type="entry name" value="ComEC_Rec2"/>
    <property type="match status" value="1"/>
</dbReference>
<feature type="transmembrane region" description="Helical" evidence="6">
    <location>
        <begin position="257"/>
        <end position="276"/>
    </location>
</feature>
<keyword evidence="4 6" id="KW-1133">Transmembrane helix</keyword>
<sequence>MNTFSTDRAAIDARLAPAALTAWATTILAIVGGSVVAFLVAGLATLAAVVVWRFPNYRKTPDDRKNLAAFRRVVAVALMFGATCAIAGGFSAQSIESHPLRDVAPHESVTVVADVRTDPQLLRNQHFGQPRHVLRAHIVSVTQTDHTVTASGAITVIATGEHWADLLPGQRISFTATTREPRRKDFTVATLFTTGTPDTVRVPQRAQRIAGHVRSSFKEVVHRTLPASTAAILPGIVIGDRAEMSEDTRSAFVTTSLTHLTVVSGTHVTIVCAAVLLSTRFITGSRRLSVLLTAIALVWFVIICRPEPSVLRAAAMGTVTLIALLSGRRRHALPALCAAVIVLLVVRPQLAVDLGFALSVTATAGLVLATPPLTNALTRRGVPDGLAAIIAVSTAAHFATAPIIAGVLGQFSVVAVLANLVVAPVVTAVIILGYLGLVLAPLSATLAAVPIWLAGHPTSWILATAQWCAALPNASIEVPRGIPGAVLMVIVTLAASALIWAKRWRLLVLVVAVSVAAGWAVARVAFSATIPTGWVVAACDVGQGDMFVHATGPQSAIVIDVGPAPDLADSCLRTLGINTVDLVIITHFHADHVAGLSGVFTGRNVGAVAIGPGQDPQSGFDDVVATAQKTGVPIMEIRLGDEVDLPATTLRILGPNPDLAPYLSPNDQSVVVSATTRVEENESMTLLFCGDIEFEAQQWLLDHAPEALTADIMTVPHHGAATTLPQFLHAVAPEIAIISAGRDNTYGHPHTEVLDALESMNAHVARTDVHGLITVRPTSHGVQIVGEYANVPLS</sequence>
<dbReference type="CDD" id="cd07731">
    <property type="entry name" value="ComA-like_MBL-fold"/>
    <property type="match status" value="1"/>
</dbReference>
<evidence type="ECO:0000256" key="2">
    <source>
        <dbReference type="ARBA" id="ARBA00022475"/>
    </source>
</evidence>
<dbReference type="InterPro" id="IPR052159">
    <property type="entry name" value="Competence_DNA_uptake"/>
</dbReference>
<dbReference type="InterPro" id="IPR036866">
    <property type="entry name" value="RibonucZ/Hydroxyglut_hydro"/>
</dbReference>
<evidence type="ECO:0000256" key="4">
    <source>
        <dbReference type="ARBA" id="ARBA00022989"/>
    </source>
</evidence>
<comment type="caution">
    <text evidence="8">The sequence shown here is derived from an EMBL/GenBank/DDBJ whole genome shotgun (WGS) entry which is preliminary data.</text>
</comment>
<keyword evidence="9" id="KW-1185">Reference proteome</keyword>
<dbReference type="PANTHER" id="PTHR30619">
    <property type="entry name" value="DNA INTERNALIZATION/COMPETENCE PROTEIN COMEC/REC2"/>
    <property type="match status" value="1"/>
</dbReference>
<dbReference type="SMART" id="SM00849">
    <property type="entry name" value="Lactamase_B"/>
    <property type="match status" value="1"/>
</dbReference>
<name>A0A916UIG6_9ACTN</name>
<feature type="transmembrane region" description="Helical" evidence="6">
    <location>
        <begin position="442"/>
        <end position="462"/>
    </location>
</feature>
<reference evidence="8" key="2">
    <citation type="submission" date="2020-09" db="EMBL/GenBank/DDBJ databases">
        <authorList>
            <person name="Sun Q."/>
            <person name="Zhou Y."/>
        </authorList>
    </citation>
    <scope>NUCLEOTIDE SEQUENCE</scope>
    <source>
        <strain evidence="8">CGMCC 1.15478</strain>
    </source>
</reference>